<accession>A0A1L3MKE4</accession>
<keyword evidence="2" id="KW-1185">Reference proteome</keyword>
<dbReference type="KEGG" id="jte:ASJ30_16005"/>
<dbReference type="Proteomes" id="UP000182938">
    <property type="component" value="Chromosome"/>
</dbReference>
<dbReference type="Pfam" id="PF05721">
    <property type="entry name" value="PhyH"/>
    <property type="match status" value="1"/>
</dbReference>
<dbReference type="Gene3D" id="2.60.120.620">
    <property type="entry name" value="q2cbj1_9rhob like domain"/>
    <property type="match status" value="1"/>
</dbReference>
<dbReference type="PANTHER" id="PTHR21308">
    <property type="entry name" value="PHYTANOYL-COA ALPHA-HYDROXYLASE"/>
    <property type="match status" value="1"/>
</dbReference>
<protein>
    <submittedName>
        <fullName evidence="1">Phytanoyl-CoA dioxygenase</fullName>
    </submittedName>
</protein>
<dbReference type="EMBL" id="CP013290">
    <property type="protein sequence ID" value="APH02853.1"/>
    <property type="molecule type" value="Genomic_DNA"/>
</dbReference>
<dbReference type="AlphaFoldDB" id="A0A1L3MKE4"/>
<dbReference type="GO" id="GO:0048244">
    <property type="term" value="F:phytanoyl-CoA dioxygenase activity"/>
    <property type="evidence" value="ECO:0007669"/>
    <property type="project" value="InterPro"/>
</dbReference>
<dbReference type="InterPro" id="IPR047128">
    <property type="entry name" value="PhyH"/>
</dbReference>
<dbReference type="PANTHER" id="PTHR21308:SF8">
    <property type="entry name" value="PHYTANOYL-COA DIOXYGENASE FAMILY PROTEIN (AFU_ORTHOLOGUE AFUA_2G09620)"/>
    <property type="match status" value="1"/>
</dbReference>
<name>A0A1L3MKE4_9MICO</name>
<evidence type="ECO:0000313" key="1">
    <source>
        <dbReference type="EMBL" id="APH02853.1"/>
    </source>
</evidence>
<organism evidence="1 2">
    <name type="scientific">Janibacter indicus</name>
    <dbReference type="NCBI Taxonomy" id="857417"/>
    <lineage>
        <taxon>Bacteria</taxon>
        <taxon>Bacillati</taxon>
        <taxon>Actinomycetota</taxon>
        <taxon>Actinomycetes</taxon>
        <taxon>Micrococcales</taxon>
        <taxon>Intrasporangiaceae</taxon>
        <taxon>Janibacter</taxon>
    </lineage>
</organism>
<dbReference type="GO" id="GO:0001561">
    <property type="term" value="P:fatty acid alpha-oxidation"/>
    <property type="evidence" value="ECO:0007669"/>
    <property type="project" value="InterPro"/>
</dbReference>
<evidence type="ECO:0000313" key="2">
    <source>
        <dbReference type="Proteomes" id="UP000182938"/>
    </source>
</evidence>
<dbReference type="InterPro" id="IPR008775">
    <property type="entry name" value="Phytyl_CoA_dOase-like"/>
</dbReference>
<keyword evidence="1" id="KW-0560">Oxidoreductase</keyword>
<dbReference type="RefSeq" id="WP_072625983.1">
    <property type="nucleotide sequence ID" value="NZ_CP013290.1"/>
</dbReference>
<keyword evidence="1" id="KW-0223">Dioxygenase</keyword>
<gene>
    <name evidence="1" type="ORF">ASJ30_16005</name>
</gene>
<proteinExistence type="predicted"/>
<dbReference type="SUPFAM" id="SSF51197">
    <property type="entry name" value="Clavaminate synthase-like"/>
    <property type="match status" value="1"/>
</dbReference>
<reference evidence="1 2" key="1">
    <citation type="submission" date="2015-11" db="EMBL/GenBank/DDBJ databases">
        <authorList>
            <person name="Zhang Y."/>
            <person name="Guo Z."/>
        </authorList>
    </citation>
    <scope>NUCLEOTIDE SEQUENCE [LARGE SCALE GENOMIC DNA]</scope>
    <source>
        <strain evidence="1 2">YFY001</strain>
    </source>
</reference>
<sequence length="388" mass="41936">MTPTSTPFAGRLRQADCRVEDLRELLETQPDTQLAFTDRIEQQVPVYDAATLRAAISTEEGCAAVESELAHVLADGPGIFVMTGALADPVVDRVSAAFEEIITAERAKGGEVGDHFAAGGVNDRIWNALEKLAVDHPEDFVDYYSDDLIALAARAWLGPGYQVTSQVNVVNPGGVGQTVHRDYHLGFASPEVTERYPAHVHALSPVLTLQGAIAHCEMPIETGPTLYLPHSQKYPHGYLAYWLDEFQEYFTRHHVQLPLAKGDAVFFNPALFHAAGSNTTSDVRRMANLLQISSAFGRAMEAVDRERVVTAIYPTLLSRKAAGHDVDHAVSASAEGYAFPTNLDLDQPVDGMSPPSQADIVRQALADGASPADLTTRLAGHAAARRTS</sequence>